<proteinExistence type="predicted"/>
<evidence type="ECO:0000259" key="1">
    <source>
        <dbReference type="Pfam" id="PF13619"/>
    </source>
</evidence>
<organism evidence="2 3">
    <name type="scientific">Burkholderia glumae</name>
    <name type="common">Pseudomonas glumae</name>
    <dbReference type="NCBI Taxonomy" id="337"/>
    <lineage>
        <taxon>Bacteria</taxon>
        <taxon>Pseudomonadati</taxon>
        <taxon>Pseudomonadota</taxon>
        <taxon>Betaproteobacteria</taxon>
        <taxon>Burkholderiales</taxon>
        <taxon>Burkholderiaceae</taxon>
        <taxon>Burkholderia</taxon>
    </lineage>
</organism>
<feature type="domain" description="KTSC" evidence="1">
    <location>
        <begin position="20"/>
        <end position="81"/>
    </location>
</feature>
<name>A0AAP9Y3L8_BURGL</name>
<evidence type="ECO:0000313" key="2">
    <source>
        <dbReference type="EMBL" id="QPQ93194.1"/>
    </source>
</evidence>
<reference evidence="2 3" key="1">
    <citation type="submission" date="2020-12" db="EMBL/GenBank/DDBJ databases">
        <title>FDA dAtabase for Regulatory Grade micrObial Sequences (FDA-ARGOS): Supporting development and validation of Infectious Disease Dx tests.</title>
        <authorList>
            <person name="Minogue T."/>
            <person name="Wolcott M."/>
            <person name="Wasieloski L."/>
            <person name="Aguilar W."/>
            <person name="Moore D."/>
            <person name="Jaissle J."/>
            <person name="Tallon L."/>
            <person name="Sadzewicz L."/>
            <person name="Zhao X."/>
            <person name="Boylan J."/>
            <person name="Ott S."/>
            <person name="Bowen H."/>
            <person name="Vavikolanu K."/>
            <person name="Mehta A."/>
            <person name="Aluvathingal J."/>
            <person name="Nadendla S."/>
            <person name="Yan Y."/>
            <person name="Sichtig H."/>
        </authorList>
    </citation>
    <scope>NUCLEOTIDE SEQUENCE [LARGE SCALE GENOMIC DNA]</scope>
    <source>
        <strain evidence="2 3">FDAARGOS_949</strain>
    </source>
</reference>
<dbReference type="EMBL" id="CP065601">
    <property type="protein sequence ID" value="QPQ93194.1"/>
    <property type="molecule type" value="Genomic_DNA"/>
</dbReference>
<dbReference type="AlphaFoldDB" id="A0AAP9Y3L8"/>
<dbReference type="RefSeq" id="WP_015876056.1">
    <property type="nucleotide sequence ID" value="NZ_CP033641.1"/>
</dbReference>
<protein>
    <submittedName>
        <fullName evidence="2">KTSC domain-containing protein</fullName>
    </submittedName>
</protein>
<sequence>MQATATAAVSTAPIAVKEVESSQIFAIGHDAATNTLAIRFRSYKTNGPTSLYHYANVPAALFAEFASAESIGTYFSQNIKPYDKKYPYVQIEKMPATAPA</sequence>
<evidence type="ECO:0000313" key="3">
    <source>
        <dbReference type="Proteomes" id="UP000594892"/>
    </source>
</evidence>
<accession>A0AAP9Y3L8</accession>
<gene>
    <name evidence="2" type="ORF">I6H06_12995</name>
</gene>
<dbReference type="Pfam" id="PF13619">
    <property type="entry name" value="KTSC"/>
    <property type="match status" value="1"/>
</dbReference>
<dbReference type="GeneID" id="45698333"/>
<dbReference type="InterPro" id="IPR025309">
    <property type="entry name" value="KTSC_dom"/>
</dbReference>
<dbReference type="Proteomes" id="UP000594892">
    <property type="component" value="Chromosome 2"/>
</dbReference>